<dbReference type="EMBL" id="CAXIEN010000246">
    <property type="protein sequence ID" value="CAL1289301.1"/>
    <property type="molecule type" value="Genomic_DNA"/>
</dbReference>
<keyword evidence="7" id="KW-0378">Hydrolase</keyword>
<comment type="caution">
    <text evidence="17">The sequence shown here is derived from an EMBL/GenBank/DDBJ whole genome shotgun (WGS) entry which is preliminary data.</text>
</comment>
<evidence type="ECO:0000256" key="5">
    <source>
        <dbReference type="ARBA" id="ARBA00022622"/>
    </source>
</evidence>
<keyword evidence="8 14" id="KW-0862">Zinc</keyword>
<evidence type="ECO:0000256" key="1">
    <source>
        <dbReference type="ARBA" id="ARBA00004609"/>
    </source>
</evidence>
<dbReference type="EC" id="3.1.3.1" evidence="3"/>
<dbReference type="Pfam" id="PF00245">
    <property type="entry name" value="Alk_phosphatase"/>
    <property type="match status" value="1"/>
</dbReference>
<dbReference type="Proteomes" id="UP001497382">
    <property type="component" value="Unassembled WGS sequence"/>
</dbReference>
<evidence type="ECO:0000256" key="4">
    <source>
        <dbReference type="ARBA" id="ARBA00022475"/>
    </source>
</evidence>
<feature type="binding site" evidence="14">
    <location>
        <position position="459"/>
    </location>
    <ligand>
        <name>Zn(2+)</name>
        <dbReference type="ChEBI" id="CHEBI:29105"/>
        <label>2</label>
    </ligand>
</feature>
<dbReference type="AlphaFoldDB" id="A0AAV2AZ54"/>
<keyword evidence="5" id="KW-0336">GPI-anchor</keyword>
<feature type="binding site" evidence="14">
    <location>
        <position position="454"/>
    </location>
    <ligand>
        <name>Mg(2+)</name>
        <dbReference type="ChEBI" id="CHEBI:18420"/>
    </ligand>
</feature>
<feature type="binding site" evidence="14">
    <location>
        <position position="500"/>
    </location>
    <ligand>
        <name>Zn(2+)</name>
        <dbReference type="ChEBI" id="CHEBI:29105"/>
        <label>2</label>
    </ligand>
</feature>
<comment type="subcellular location">
    <subcellularLocation>
        <location evidence="1">Cell membrane</location>
        <topology evidence="1">Lipid-anchor</topology>
        <topology evidence="1">GPI-anchor</topology>
    </subcellularLocation>
</comment>
<feature type="binding site" evidence="14">
    <location>
        <position position="183"/>
    </location>
    <ligand>
        <name>Mg(2+)</name>
        <dbReference type="ChEBI" id="CHEBI:18420"/>
    </ligand>
</feature>
<feature type="binding site" evidence="14">
    <location>
        <position position="577"/>
    </location>
    <ligand>
        <name>Zn(2+)</name>
        <dbReference type="ChEBI" id="CHEBI:29105"/>
        <label>2</label>
    </ligand>
</feature>
<evidence type="ECO:0000256" key="9">
    <source>
        <dbReference type="ARBA" id="ARBA00022842"/>
    </source>
</evidence>
<reference evidence="17 18" key="1">
    <citation type="submission" date="2024-04" db="EMBL/GenBank/DDBJ databases">
        <authorList>
            <person name="Rising A."/>
            <person name="Reimegard J."/>
            <person name="Sonavane S."/>
            <person name="Akerstrom W."/>
            <person name="Nylinder S."/>
            <person name="Hedman E."/>
            <person name="Kallberg Y."/>
        </authorList>
    </citation>
    <scope>NUCLEOTIDE SEQUENCE [LARGE SCALE GENOMIC DNA]</scope>
</reference>
<protein>
    <recommendedName>
        <fullName evidence="3">alkaline phosphatase</fullName>
        <ecNumber evidence="3">3.1.3.1</ecNumber>
    </recommendedName>
</protein>
<evidence type="ECO:0000313" key="17">
    <source>
        <dbReference type="EMBL" id="CAL1289301.1"/>
    </source>
</evidence>
<dbReference type="SMART" id="SM00098">
    <property type="entry name" value="alkPPc"/>
    <property type="match status" value="1"/>
</dbReference>
<evidence type="ECO:0000256" key="3">
    <source>
        <dbReference type="ARBA" id="ARBA00012647"/>
    </source>
</evidence>
<keyword evidence="9 14" id="KW-0460">Magnesium</keyword>
<keyword evidence="18" id="KW-1185">Reference proteome</keyword>
<dbReference type="PANTHER" id="PTHR11596">
    <property type="entry name" value="ALKALINE PHOSPHATASE"/>
    <property type="match status" value="1"/>
</dbReference>
<dbReference type="CDD" id="cd16012">
    <property type="entry name" value="ALP"/>
    <property type="match status" value="1"/>
</dbReference>
<dbReference type="GO" id="GO:0004035">
    <property type="term" value="F:alkaline phosphatase activity"/>
    <property type="evidence" value="ECO:0007669"/>
    <property type="project" value="UniProtKB-EC"/>
</dbReference>
<evidence type="ECO:0000256" key="11">
    <source>
        <dbReference type="ARBA" id="ARBA00023180"/>
    </source>
</evidence>
<dbReference type="GO" id="GO:0098552">
    <property type="term" value="C:side of membrane"/>
    <property type="evidence" value="ECO:0007669"/>
    <property type="project" value="UniProtKB-KW"/>
</dbReference>
<evidence type="ECO:0000256" key="15">
    <source>
        <dbReference type="RuleBase" id="RU003946"/>
    </source>
</evidence>
<evidence type="ECO:0000313" key="18">
    <source>
        <dbReference type="Proteomes" id="UP001497382"/>
    </source>
</evidence>
<evidence type="ECO:0000256" key="14">
    <source>
        <dbReference type="PIRSR" id="PIRSR601952-2"/>
    </source>
</evidence>
<evidence type="ECO:0000256" key="6">
    <source>
        <dbReference type="ARBA" id="ARBA00022723"/>
    </source>
</evidence>
<organism evidence="17 18">
    <name type="scientific">Larinioides sclopetarius</name>
    <dbReference type="NCBI Taxonomy" id="280406"/>
    <lineage>
        <taxon>Eukaryota</taxon>
        <taxon>Metazoa</taxon>
        <taxon>Ecdysozoa</taxon>
        <taxon>Arthropoda</taxon>
        <taxon>Chelicerata</taxon>
        <taxon>Arachnida</taxon>
        <taxon>Araneae</taxon>
        <taxon>Araneomorphae</taxon>
        <taxon>Entelegynae</taxon>
        <taxon>Araneoidea</taxon>
        <taxon>Araneidae</taxon>
        <taxon>Larinioides</taxon>
    </lineage>
</organism>
<dbReference type="SUPFAM" id="SSF53649">
    <property type="entry name" value="Alkaline phosphatase-like"/>
    <property type="match status" value="1"/>
</dbReference>
<feature type="binding site" evidence="14">
    <location>
        <position position="501"/>
    </location>
    <ligand>
        <name>Zn(2+)</name>
        <dbReference type="ChEBI" id="CHEBI:29105"/>
        <label>2</label>
    </ligand>
</feature>
<proteinExistence type="inferred from homology"/>
<dbReference type="FunFam" id="3.40.720.10:FF:000008">
    <property type="entry name" value="Alkaline phosphatase"/>
    <property type="match status" value="1"/>
</dbReference>
<feature type="active site" description="Phosphoserine intermediate" evidence="13">
    <location>
        <position position="233"/>
    </location>
</feature>
<evidence type="ECO:0000256" key="12">
    <source>
        <dbReference type="ARBA" id="ARBA00023288"/>
    </source>
</evidence>
<feature type="binding site" evidence="14">
    <location>
        <position position="294"/>
    </location>
    <ligand>
        <name>Mg(2+)</name>
        <dbReference type="ChEBI" id="CHEBI:18420"/>
    </ligand>
</feature>
<feature type="region of interest" description="Disordered" evidence="16">
    <location>
        <begin position="1"/>
        <end position="20"/>
    </location>
</feature>
<feature type="binding site" evidence="14">
    <location>
        <position position="183"/>
    </location>
    <ligand>
        <name>Zn(2+)</name>
        <dbReference type="ChEBI" id="CHEBI:29105"/>
        <label>2</label>
    </ligand>
</feature>
<keyword evidence="6 14" id="KW-0479">Metal-binding</keyword>
<name>A0AAV2AZ54_9ARAC</name>
<comment type="cofactor">
    <cofactor evidence="14">
        <name>Zn(2+)</name>
        <dbReference type="ChEBI" id="CHEBI:29105"/>
    </cofactor>
    <text evidence="14">Binds 2 Zn(2+) ions.</text>
</comment>
<dbReference type="PRINTS" id="PR00113">
    <property type="entry name" value="ALKPHPHTASE"/>
</dbReference>
<sequence length="674" mass="76259">MRRKSGSHLQPQSHTHHHDQLLLRKEQRHLAGYFLPISPRAVTFRSRNYSGQVRGDSLIRQSSVRDSEVDGQSICAISRRNCVKSRRKKRIGVDGLISKKDKRERLSGCRISGSCYCVWNWDVIMGRTTWISLLIVGLVCVLHRAKAQDRWYWYQQAKNQLMKNLEDDRNYNVAKNIILFIGDGMGMTTVTTARILRGQKKGQTGEENELAFDKFEYVALAKTYNTDSQVGDSGACATALLCGVKGRFETVGLDDSGVYEKCESSFQSRIPCLADWAQAEGKSTGLVTTTRVTHATPAAMYGHSASRYWESDPKIPEEDRKLCKDIARQLVENDPGRNINVILGGGRWHFLPKKEEGAPADMGRREDGQNLIDAWLEDKKTRRLKARYVSNKREFDKVDPKSTDYLLGLFNYGHMAYEVDRDKGPDGEPSLADMTRKAIEILRKNNRGYFLMVEGGRIDHSHHFNNAHRALTDTLALEDAVNVALDMTRSDDTLIVVTSDHSHVFAFGGNPKRGNPILGLDNKPSDVDNMPYTTLLYANGPGYKRDMATGRENLTGTNTDDKNYVQQSAVPRKWDTHGGEDVPVYAHGPMAHLFRGVLEQTYVPHAMAYAACIGPQRDDCERRRRQAYQRQVIECPSAHRDDSSGQRLSASSLAFIWCFAWTLVEWWKFRAVLT</sequence>
<comment type="similarity">
    <text evidence="2 15">Belongs to the alkaline phosphatase family.</text>
</comment>
<dbReference type="InterPro" id="IPR001952">
    <property type="entry name" value="Alkaline_phosphatase"/>
</dbReference>
<accession>A0AAV2AZ54</accession>
<evidence type="ECO:0000256" key="16">
    <source>
        <dbReference type="SAM" id="MobiDB-lite"/>
    </source>
</evidence>
<gene>
    <name evidence="17" type="ORF">LARSCL_LOCUS15850</name>
</gene>
<feature type="binding site" evidence="14">
    <location>
        <position position="463"/>
    </location>
    <ligand>
        <name>Zn(2+)</name>
        <dbReference type="ChEBI" id="CHEBI:29105"/>
        <label>2</label>
    </ligand>
</feature>
<feature type="binding site" evidence="14">
    <location>
        <position position="296"/>
    </location>
    <ligand>
        <name>Mg(2+)</name>
        <dbReference type="ChEBI" id="CHEBI:18420"/>
    </ligand>
</feature>
<keyword evidence="12" id="KW-0449">Lipoprotein</keyword>
<comment type="cofactor">
    <cofactor evidence="14">
        <name>Mg(2+)</name>
        <dbReference type="ChEBI" id="CHEBI:18420"/>
    </cofactor>
    <text evidence="14">Binds 1 Mg(2+) ion.</text>
</comment>
<evidence type="ECO:0000256" key="13">
    <source>
        <dbReference type="PIRSR" id="PIRSR601952-1"/>
    </source>
</evidence>
<dbReference type="PANTHER" id="PTHR11596:SF91">
    <property type="entry name" value="ALKALINE PHOSPHATASE-RELATED"/>
    <property type="match status" value="1"/>
</dbReference>
<evidence type="ECO:0000256" key="8">
    <source>
        <dbReference type="ARBA" id="ARBA00022833"/>
    </source>
</evidence>
<dbReference type="GO" id="GO:0046872">
    <property type="term" value="F:metal ion binding"/>
    <property type="evidence" value="ECO:0007669"/>
    <property type="project" value="UniProtKB-KW"/>
</dbReference>
<dbReference type="GO" id="GO:0005886">
    <property type="term" value="C:plasma membrane"/>
    <property type="evidence" value="ECO:0007669"/>
    <property type="project" value="UniProtKB-SubCell"/>
</dbReference>
<evidence type="ECO:0000256" key="2">
    <source>
        <dbReference type="ARBA" id="ARBA00005984"/>
    </source>
</evidence>
<evidence type="ECO:0000256" key="7">
    <source>
        <dbReference type="ARBA" id="ARBA00022801"/>
    </source>
</evidence>
<keyword evidence="11" id="KW-0325">Glycoprotein</keyword>
<dbReference type="InterPro" id="IPR017850">
    <property type="entry name" value="Alkaline_phosphatase_core_sf"/>
</dbReference>
<dbReference type="Gene3D" id="3.40.720.10">
    <property type="entry name" value="Alkaline Phosphatase, subunit A"/>
    <property type="match status" value="1"/>
</dbReference>
<keyword evidence="10" id="KW-0472">Membrane</keyword>
<keyword evidence="4" id="KW-1003">Cell membrane</keyword>
<evidence type="ECO:0000256" key="10">
    <source>
        <dbReference type="ARBA" id="ARBA00023136"/>
    </source>
</evidence>